<feature type="compositionally biased region" description="Basic residues" evidence="1">
    <location>
        <begin position="361"/>
        <end position="374"/>
    </location>
</feature>
<evidence type="ECO:0000313" key="3">
    <source>
        <dbReference type="Proteomes" id="UP001187471"/>
    </source>
</evidence>
<feature type="compositionally biased region" description="Polar residues" evidence="1">
    <location>
        <begin position="318"/>
        <end position="333"/>
    </location>
</feature>
<evidence type="ECO:0000313" key="2">
    <source>
        <dbReference type="EMBL" id="KAK2992993.1"/>
    </source>
</evidence>
<feature type="compositionally biased region" description="Acidic residues" evidence="1">
    <location>
        <begin position="396"/>
        <end position="405"/>
    </location>
</feature>
<dbReference type="AlphaFoldDB" id="A0AA88RYI8"/>
<sequence>MDSRTRVEYALFQLTPTRTRCDLVVFAGNASEKLASGLLEPFLSHLKSAKDQISKGGYSITLRPAANAPWFTKATLERFVRFVNTPEVLERFVTIEKEIAQIESSVQTAGQATGATETERNVLAADENTKRSAALSKTRKAILGKEQAMAYARALVAGFEMDYIDDLISFADAFGASRLREACINFMDLCIKKNDDGIWMDEVAAMQACSGSELSYLRASGVILAGEETINASAADSTVSHGSFDINQDNSLPASTQTQSTDGKGQVPMGWAGHFPQYMHNFQGSMFQQMPPSQTPLYYAGRQAPPFYAGNMLWPPNVNDSTPTHGKESQTANDHGDYSNESDTDQHMAQGVRNSSIEKIRNKKNKKSSSRKVVIRNINYVTSKKDGERSSASGDDSSDEDEFFDGDSLKQQVEKVVGSLVRRNKSISRGDHKRDGSRHNNVLDGSHTSADEDLENVLASNTGEKKSENWDVFQNLIMQDADSRSSGTNMNSLQHQEYSETSKSGKRKSFAFDTNSEAVTKLRDVSTDSFAMMERDTTTEGKTNIRDFQSGEIVRPVNKRESRYEELLFSQGTEESGNYSRGALPNCGTESSIIKSQKEGDWFITSHPDKLANENGSIDHDNFDINYDRPLLGGHILSGTNKKDALVDDSFMVQSQPMCIPDPQLGPDIFMVPEIVGATRLSHSTVDNLQEKVKDAGAYEPEDLHMVLGRDSAAEQAVATWDPEMDYGNNSQVIEAVEKHSGDEPAHYLDANSKESYRKINGPTQGKLSSKEARSKKSVGSLGNSKSEIVSRSKKPSESRVMMQKNKSEKEEEKRKKMEELLIQRQKRIAERSTARGCTPATSKKPQKESKTAMDLNLMKNGKPKARVPTQESMKLDKPILRSSTIDRLAAARVTQKLSPTEVKPSQPRKSTSKENGIARTSLSQKTVGAESKKLGLNKVSPSRREHSLKNSNGLPPSISDTGEKKDPADAIAALPLQVNTSQATQASDGINNSEGIELHGVSSGVKNGDGITQRDTLTDNSCNVLSSDRPLSVFTENHTARLGGLEGNNKVISKASPGFHKDATFIGDCGGLVPDMAEHSLPTSQSKALNYSTLNVGKAGGGGANEKHSFSPEIAVIELSTPPPDIEMSPEPNHTRKKWVSDENSPKAIKGFRKLLLFGRKI</sequence>
<feature type="compositionally biased region" description="Basic and acidic residues" evidence="1">
    <location>
        <begin position="428"/>
        <end position="438"/>
    </location>
</feature>
<dbReference type="GO" id="GO:0045893">
    <property type="term" value="P:positive regulation of DNA-templated transcription"/>
    <property type="evidence" value="ECO:0007669"/>
    <property type="project" value="TreeGrafter"/>
</dbReference>
<feature type="compositionally biased region" description="Basic and acidic residues" evidence="1">
    <location>
        <begin position="806"/>
        <end position="834"/>
    </location>
</feature>
<protein>
    <recommendedName>
        <fullName evidence="4">COP1-interacting protein 7</fullName>
    </recommendedName>
</protein>
<dbReference type="PANTHER" id="PTHR31008:SF4">
    <property type="entry name" value="COP1-INTERACTING PROTEIN 7"/>
    <property type="match status" value="1"/>
</dbReference>
<feature type="region of interest" description="Disordered" evidence="1">
    <location>
        <begin position="242"/>
        <end position="265"/>
    </location>
</feature>
<organism evidence="2 3">
    <name type="scientific">Escallonia rubra</name>
    <dbReference type="NCBI Taxonomy" id="112253"/>
    <lineage>
        <taxon>Eukaryota</taxon>
        <taxon>Viridiplantae</taxon>
        <taxon>Streptophyta</taxon>
        <taxon>Embryophyta</taxon>
        <taxon>Tracheophyta</taxon>
        <taxon>Spermatophyta</taxon>
        <taxon>Magnoliopsida</taxon>
        <taxon>eudicotyledons</taxon>
        <taxon>Gunneridae</taxon>
        <taxon>Pentapetalae</taxon>
        <taxon>asterids</taxon>
        <taxon>campanulids</taxon>
        <taxon>Escalloniales</taxon>
        <taxon>Escalloniaceae</taxon>
        <taxon>Escallonia</taxon>
    </lineage>
</organism>
<evidence type="ECO:0000256" key="1">
    <source>
        <dbReference type="SAM" id="MobiDB-lite"/>
    </source>
</evidence>
<feature type="region of interest" description="Disordered" evidence="1">
    <location>
        <begin position="739"/>
        <end position="966"/>
    </location>
</feature>
<name>A0AA88RYI8_9ASTE</name>
<accession>A0AA88RYI8</accession>
<evidence type="ECO:0008006" key="4">
    <source>
        <dbReference type="Google" id="ProtNLM"/>
    </source>
</evidence>
<feature type="compositionally biased region" description="Polar residues" evidence="1">
    <location>
        <begin position="242"/>
        <end position="263"/>
    </location>
</feature>
<dbReference type="PANTHER" id="PTHR31008">
    <property type="entry name" value="COP1-INTERACTING PROTEIN-RELATED"/>
    <property type="match status" value="1"/>
</dbReference>
<feature type="compositionally biased region" description="Polar residues" evidence="1">
    <location>
        <begin position="950"/>
        <end position="961"/>
    </location>
</feature>
<feature type="region of interest" description="Disordered" evidence="1">
    <location>
        <begin position="311"/>
        <end position="453"/>
    </location>
</feature>
<keyword evidence="3" id="KW-1185">Reference proteome</keyword>
<feature type="region of interest" description="Disordered" evidence="1">
    <location>
        <begin position="1122"/>
        <end position="1143"/>
    </location>
</feature>
<dbReference type="GO" id="GO:0009416">
    <property type="term" value="P:response to light stimulus"/>
    <property type="evidence" value="ECO:0007669"/>
    <property type="project" value="TreeGrafter"/>
</dbReference>
<proteinExistence type="predicted"/>
<reference evidence="2" key="1">
    <citation type="submission" date="2022-12" db="EMBL/GenBank/DDBJ databases">
        <title>Draft genome assemblies for two species of Escallonia (Escalloniales).</title>
        <authorList>
            <person name="Chanderbali A."/>
            <person name="Dervinis C."/>
            <person name="Anghel I."/>
            <person name="Soltis D."/>
            <person name="Soltis P."/>
            <person name="Zapata F."/>
        </authorList>
    </citation>
    <scope>NUCLEOTIDE SEQUENCE</scope>
    <source>
        <strain evidence="2">UCBG92.1500</strain>
        <tissue evidence="2">Leaf</tissue>
    </source>
</reference>
<dbReference type="EMBL" id="JAVXUO010000357">
    <property type="protein sequence ID" value="KAK2992993.1"/>
    <property type="molecule type" value="Genomic_DNA"/>
</dbReference>
<comment type="caution">
    <text evidence="2">The sequence shown here is derived from an EMBL/GenBank/DDBJ whole genome shotgun (WGS) entry which is preliminary data.</text>
</comment>
<feature type="compositionally biased region" description="Basic and acidic residues" evidence="1">
    <location>
        <begin position="739"/>
        <end position="758"/>
    </location>
</feature>
<gene>
    <name evidence="2" type="ORF">RJ640_004505</name>
</gene>
<feature type="region of interest" description="Disordered" evidence="1">
    <location>
        <begin position="482"/>
        <end position="509"/>
    </location>
</feature>
<dbReference type="Proteomes" id="UP001187471">
    <property type="component" value="Unassembled WGS sequence"/>
</dbReference>
<feature type="compositionally biased region" description="Polar residues" evidence="1">
    <location>
        <begin position="484"/>
        <end position="502"/>
    </location>
</feature>
<feature type="compositionally biased region" description="Basic and acidic residues" evidence="1">
    <location>
        <begin position="789"/>
        <end position="798"/>
    </location>
</feature>